<accession>A0A317PST1</accession>
<comment type="similarity">
    <text evidence="5">Belongs to the 4-toluene sulfonate uptake permease (TSUP) (TC 2.A.102) family.</text>
</comment>
<feature type="transmembrane region" description="Helical" evidence="5">
    <location>
        <begin position="224"/>
        <end position="244"/>
    </location>
</feature>
<feature type="transmembrane region" description="Helical" evidence="5">
    <location>
        <begin position="57"/>
        <end position="75"/>
    </location>
</feature>
<name>A0A317PST1_9HYPH</name>
<dbReference type="Pfam" id="PF01925">
    <property type="entry name" value="TauE"/>
    <property type="match status" value="1"/>
</dbReference>
<dbReference type="AlphaFoldDB" id="A0A317PST1"/>
<sequence>MSQSPELFWFTLELAAAGVFAGVIAGVLAGLFGIGGGAILVPVFYQALGLLEVDDAVRMHLSIGTSLAIIVPTSIRSFMAHHKRGAVDMDLLRSWLLPVPAGVVAASLIVAFVSSAALRGIFAVIAILVGLRMLFNRQGWRLGSDLPGNPARAAVGAVIGLLSALMGIGGGVLNNTFMTLFGRPVHQAVATSAGVGALISIPGLIGYVWAGWGVAGLPPFSTGFVNWVAVLLIIPITMMAAPLGVRLAHALDKRQLEVAFGLFMLLVAARFLYSLG</sequence>
<dbReference type="InterPro" id="IPR002781">
    <property type="entry name" value="TM_pro_TauE-like"/>
</dbReference>
<comment type="caution">
    <text evidence="6">The sequence shown here is derived from an EMBL/GenBank/DDBJ whole genome shotgun (WGS) entry which is preliminary data.</text>
</comment>
<feature type="transmembrane region" description="Helical" evidence="5">
    <location>
        <begin position="20"/>
        <end position="45"/>
    </location>
</feature>
<dbReference type="GO" id="GO:0005886">
    <property type="term" value="C:plasma membrane"/>
    <property type="evidence" value="ECO:0007669"/>
    <property type="project" value="UniProtKB-SubCell"/>
</dbReference>
<keyword evidence="7" id="KW-1185">Reference proteome</keyword>
<dbReference type="Proteomes" id="UP000246352">
    <property type="component" value="Unassembled WGS sequence"/>
</dbReference>
<feature type="transmembrane region" description="Helical" evidence="5">
    <location>
        <begin position="95"/>
        <end position="113"/>
    </location>
</feature>
<feature type="transmembrane region" description="Helical" evidence="5">
    <location>
        <begin position="155"/>
        <end position="177"/>
    </location>
</feature>
<feature type="transmembrane region" description="Helical" evidence="5">
    <location>
        <begin position="256"/>
        <end position="273"/>
    </location>
</feature>
<keyword evidence="3 5" id="KW-1133">Transmembrane helix</keyword>
<evidence type="ECO:0000256" key="5">
    <source>
        <dbReference type="RuleBase" id="RU363041"/>
    </source>
</evidence>
<evidence type="ECO:0000256" key="2">
    <source>
        <dbReference type="ARBA" id="ARBA00022692"/>
    </source>
</evidence>
<keyword evidence="2 5" id="KW-0812">Transmembrane</keyword>
<dbReference type="EMBL" id="QGTR01000001">
    <property type="protein sequence ID" value="PWW04522.1"/>
    <property type="molecule type" value="Genomic_DNA"/>
</dbReference>
<dbReference type="PANTHER" id="PTHR43483">
    <property type="entry name" value="MEMBRANE TRANSPORTER PROTEIN HI_0806-RELATED"/>
    <property type="match status" value="1"/>
</dbReference>
<protein>
    <recommendedName>
        <fullName evidence="5">Probable membrane transporter protein</fullName>
    </recommendedName>
</protein>
<dbReference type="PANTHER" id="PTHR43483:SF3">
    <property type="entry name" value="MEMBRANE TRANSPORTER PROTEIN HI_0806-RELATED"/>
    <property type="match status" value="1"/>
</dbReference>
<evidence type="ECO:0000313" key="7">
    <source>
        <dbReference type="Proteomes" id="UP000246352"/>
    </source>
</evidence>
<dbReference type="RefSeq" id="WP_110030950.1">
    <property type="nucleotide sequence ID" value="NZ_QGTR01000001.1"/>
</dbReference>
<gene>
    <name evidence="6" type="ORF">DFR52_1011221</name>
</gene>
<evidence type="ECO:0000256" key="1">
    <source>
        <dbReference type="ARBA" id="ARBA00004141"/>
    </source>
</evidence>
<feature type="transmembrane region" description="Helical" evidence="5">
    <location>
        <begin position="189"/>
        <end position="212"/>
    </location>
</feature>
<keyword evidence="5" id="KW-1003">Cell membrane</keyword>
<proteinExistence type="inferred from homology"/>
<evidence type="ECO:0000256" key="3">
    <source>
        <dbReference type="ARBA" id="ARBA00022989"/>
    </source>
</evidence>
<feature type="transmembrane region" description="Helical" evidence="5">
    <location>
        <begin position="118"/>
        <end position="135"/>
    </location>
</feature>
<evidence type="ECO:0000256" key="4">
    <source>
        <dbReference type="ARBA" id="ARBA00023136"/>
    </source>
</evidence>
<organism evidence="6 7">
    <name type="scientific">Hoeflea marina</name>
    <dbReference type="NCBI Taxonomy" id="274592"/>
    <lineage>
        <taxon>Bacteria</taxon>
        <taxon>Pseudomonadati</taxon>
        <taxon>Pseudomonadota</taxon>
        <taxon>Alphaproteobacteria</taxon>
        <taxon>Hyphomicrobiales</taxon>
        <taxon>Rhizobiaceae</taxon>
        <taxon>Hoeflea</taxon>
    </lineage>
</organism>
<reference evidence="6 7" key="1">
    <citation type="submission" date="2018-05" db="EMBL/GenBank/DDBJ databases">
        <title>Genomic Encyclopedia of Type Strains, Phase IV (KMG-IV): sequencing the most valuable type-strain genomes for metagenomic binning, comparative biology and taxonomic classification.</title>
        <authorList>
            <person name="Goeker M."/>
        </authorList>
    </citation>
    <scope>NUCLEOTIDE SEQUENCE [LARGE SCALE GENOMIC DNA]</scope>
    <source>
        <strain evidence="6 7">DSM 16791</strain>
    </source>
</reference>
<evidence type="ECO:0000313" key="6">
    <source>
        <dbReference type="EMBL" id="PWW04522.1"/>
    </source>
</evidence>
<comment type="subcellular location">
    <subcellularLocation>
        <location evidence="5">Cell membrane</location>
        <topology evidence="5">Multi-pass membrane protein</topology>
    </subcellularLocation>
    <subcellularLocation>
        <location evidence="1">Membrane</location>
        <topology evidence="1">Multi-pass membrane protein</topology>
    </subcellularLocation>
</comment>
<keyword evidence="4 5" id="KW-0472">Membrane</keyword>
<dbReference type="OrthoDB" id="457670at2"/>